<evidence type="ECO:0000259" key="2">
    <source>
        <dbReference type="Pfam" id="PF20410"/>
    </source>
</evidence>
<feature type="region of interest" description="Disordered" evidence="1">
    <location>
        <begin position="425"/>
        <end position="449"/>
    </location>
</feature>
<feature type="compositionally biased region" description="Basic and acidic residues" evidence="1">
    <location>
        <begin position="12"/>
        <end position="25"/>
    </location>
</feature>
<dbReference type="InterPro" id="IPR029058">
    <property type="entry name" value="AB_hydrolase_fold"/>
</dbReference>
<dbReference type="STRING" id="84531.LA76x_0185"/>
<proteinExistence type="predicted"/>
<dbReference type="Pfam" id="PF26363">
    <property type="entry name" value="Phospholipase-like"/>
    <property type="match status" value="1"/>
</dbReference>
<evidence type="ECO:0000256" key="1">
    <source>
        <dbReference type="SAM" id="MobiDB-lite"/>
    </source>
</evidence>
<gene>
    <name evidence="3" type="ORF">LA76x_0185</name>
</gene>
<keyword evidence="4" id="KW-1185">Reference proteome</keyword>
<organism evidence="3 4">
    <name type="scientific">Lysobacter antibioticus</name>
    <dbReference type="NCBI Taxonomy" id="84531"/>
    <lineage>
        <taxon>Bacteria</taxon>
        <taxon>Pseudomonadati</taxon>
        <taxon>Pseudomonadota</taxon>
        <taxon>Gammaproteobacteria</taxon>
        <taxon>Lysobacterales</taxon>
        <taxon>Lysobacteraceae</taxon>
        <taxon>Lysobacter</taxon>
    </lineage>
</organism>
<dbReference type="GO" id="GO:0006629">
    <property type="term" value="P:lipid metabolic process"/>
    <property type="evidence" value="ECO:0007669"/>
    <property type="project" value="InterPro"/>
</dbReference>
<accession>A0A0S2F497</accession>
<dbReference type="SUPFAM" id="SSF53474">
    <property type="entry name" value="alpha/beta-Hydrolases"/>
    <property type="match status" value="1"/>
</dbReference>
<dbReference type="Proteomes" id="UP000060787">
    <property type="component" value="Chromosome"/>
</dbReference>
<dbReference type="KEGG" id="lab:LA76x_0185"/>
<reference evidence="3 4" key="1">
    <citation type="journal article" date="2015" name="BMC Genomics">
        <title>Comparative genomics and metabolic profiling of the genus Lysobacter.</title>
        <authorList>
            <person name="de Bruijn I."/>
            <person name="Cheng X."/>
            <person name="de Jager V."/>
            <person name="Exposito R.G."/>
            <person name="Watrous J."/>
            <person name="Patel N."/>
            <person name="Postma J."/>
            <person name="Dorrestein P.C."/>
            <person name="Kobayashi D."/>
            <person name="Raaijmakers J.M."/>
        </authorList>
    </citation>
    <scope>NUCLEOTIDE SEQUENCE [LARGE SCALE GENOMIC DNA]</scope>
    <source>
        <strain evidence="3 4">76</strain>
    </source>
</reference>
<name>A0A0S2F497_LYSAN</name>
<feature type="region of interest" description="Disordered" evidence="1">
    <location>
        <begin position="1"/>
        <end position="25"/>
    </location>
</feature>
<dbReference type="Pfam" id="PF20410">
    <property type="entry name" value="X-Tfes_XVIPCD"/>
    <property type="match status" value="1"/>
</dbReference>
<protein>
    <submittedName>
        <fullName evidence="3">Lipase family protein</fullName>
    </submittedName>
</protein>
<evidence type="ECO:0000313" key="4">
    <source>
        <dbReference type="Proteomes" id="UP000060787"/>
    </source>
</evidence>
<sequence length="449" mass="48655">MTAQQYADLADDSYRSPDLKDPESRRAKIGQVEYAILAHVNKDSGYQGTIYQRLDTKEIVVAHRGTEFGDQPIKDGLLADGGMVASRVNRQASDALEFTRYAMDIANVQGERSGIAPQVTVTGHSLGGCLAQITASKLNLNGETFNPYGAVGLGYRIHEGGNQIVNHVMAGDFVSAGSRHFGKVKMYADPVEVNILRAVGYEDSGNRLDVRNPLKAAVYGNGSHRMHHFLNVDVNGRLDHSVLSDVRAMELAEQHRPMFEKYRGDVLALRSGVSVGVALSAGAQGVVGEISRGLPDKVSNPFEGSKGAMPPLPGDVHRVSDPRDYGHPDNAMYLRIRDGVSAHHQQQGRSFDEGSERTTLSLLVASKQAGIDRVDHVVPSVGANPGETYFVVQGDLRDPAHKRAQVSVASAERTSVDESLKKLDIESQRLAESQSQNQEQARSPGPRMA</sequence>
<dbReference type="EMBL" id="CP011129">
    <property type="protein sequence ID" value="ALN78347.1"/>
    <property type="molecule type" value="Genomic_DNA"/>
</dbReference>
<dbReference type="AlphaFoldDB" id="A0A0S2F497"/>
<dbReference type="Gene3D" id="3.40.50.1820">
    <property type="entry name" value="alpha/beta hydrolase"/>
    <property type="match status" value="1"/>
</dbReference>
<dbReference type="PATRIC" id="fig|84531.8.peg.190"/>
<feature type="domain" description="X-Tfes XVIPCD" evidence="2">
    <location>
        <begin position="323"/>
        <end position="423"/>
    </location>
</feature>
<evidence type="ECO:0000313" key="3">
    <source>
        <dbReference type="EMBL" id="ALN78347.1"/>
    </source>
</evidence>
<feature type="compositionally biased region" description="Polar residues" evidence="1">
    <location>
        <begin position="430"/>
        <end position="441"/>
    </location>
</feature>
<dbReference type="InterPro" id="IPR046519">
    <property type="entry name" value="X-Tfes_XVIPCD"/>
</dbReference>